<feature type="region of interest" description="Disordered" evidence="2">
    <location>
        <begin position="18"/>
        <end position="86"/>
    </location>
</feature>
<dbReference type="InterPro" id="IPR011141">
    <property type="entry name" value="Polyketide_synthase_type-III"/>
</dbReference>
<evidence type="ECO:0000313" key="4">
    <source>
        <dbReference type="Proteomes" id="UP000316806"/>
    </source>
</evidence>
<dbReference type="GO" id="GO:0030639">
    <property type="term" value="P:polyketide biosynthetic process"/>
    <property type="evidence" value="ECO:0007669"/>
    <property type="project" value="TreeGrafter"/>
</dbReference>
<dbReference type="AlphaFoldDB" id="A0A516RJX1"/>
<protein>
    <submittedName>
        <fullName evidence="3">Uncharacterized protein</fullName>
    </submittedName>
</protein>
<dbReference type="GO" id="GO:0016747">
    <property type="term" value="F:acyltransferase activity, transferring groups other than amino-acyl groups"/>
    <property type="evidence" value="ECO:0007669"/>
    <property type="project" value="InterPro"/>
</dbReference>
<evidence type="ECO:0000256" key="1">
    <source>
        <dbReference type="ARBA" id="ARBA00022679"/>
    </source>
</evidence>
<feature type="region of interest" description="Disordered" evidence="2">
    <location>
        <begin position="117"/>
        <end position="141"/>
    </location>
</feature>
<feature type="compositionally biased region" description="Polar residues" evidence="2">
    <location>
        <begin position="64"/>
        <end position="76"/>
    </location>
</feature>
<feature type="compositionally biased region" description="Polar residues" evidence="2">
    <location>
        <begin position="40"/>
        <end position="52"/>
    </location>
</feature>
<gene>
    <name evidence="3" type="ORF">FH965_39980</name>
</gene>
<keyword evidence="1" id="KW-0808">Transferase</keyword>
<accession>A0A516RJX1</accession>
<dbReference type="Gene3D" id="3.40.47.10">
    <property type="match status" value="2"/>
</dbReference>
<dbReference type="PANTHER" id="PTHR11877">
    <property type="entry name" value="HYDROXYMETHYLGLUTARYL-COA SYNTHASE"/>
    <property type="match status" value="1"/>
</dbReference>
<name>A0A516RJX1_STRST</name>
<sequence length="425" mass="44652">MGAPERIVIITGAAYAQLDGRKPPSTCSSSPSRRRVGPTGNASALATTTQPTGHPRRPAAPQRLSDQQEQQVQTYVSPPGIAHGPYDITTDDMAAVMRRHHPRTVEHPGFLTTARAVSGRRRRRVHPLPEDGREPTPYTTDDRHRDLRALMERAGRKALRHAGISARDVGGLVVVQDAPLAGADQLLDSDLVRALGLPSTTARVPLTGLAGTGAVHALIVAEDMARLGKPTLVVTAEIHQPSTALTSDIASPATLVRQLMACDGGAAVIVSSQALTAPGLVIDETWQYAHPDTGTSAQAEELGCPVQDHPGLAALPWLRPGQKLPDFALVHPGGPDPLHSLSGTNTVPQQALEPSLASIADDGDLGAASVLQMLARLHQQPPAAGCHGLLLGLAPGHLAAACRVRWTPSAVARQERPRLAHEAAS</sequence>
<dbReference type="Proteomes" id="UP000316806">
    <property type="component" value="Chromosome"/>
</dbReference>
<dbReference type="PANTHER" id="PTHR11877:SF46">
    <property type="entry name" value="TYPE III POLYKETIDE SYNTHASE A"/>
    <property type="match status" value="1"/>
</dbReference>
<dbReference type="EMBL" id="CP040916">
    <property type="protein sequence ID" value="QDQ15966.1"/>
    <property type="molecule type" value="Genomic_DNA"/>
</dbReference>
<feature type="compositionally biased region" description="Basic and acidic residues" evidence="2">
    <location>
        <begin position="127"/>
        <end position="141"/>
    </location>
</feature>
<evidence type="ECO:0000256" key="2">
    <source>
        <dbReference type="SAM" id="MobiDB-lite"/>
    </source>
</evidence>
<dbReference type="SUPFAM" id="SSF53901">
    <property type="entry name" value="Thiolase-like"/>
    <property type="match status" value="2"/>
</dbReference>
<proteinExistence type="predicted"/>
<evidence type="ECO:0000313" key="3">
    <source>
        <dbReference type="EMBL" id="QDQ15966.1"/>
    </source>
</evidence>
<organism evidence="3 4">
    <name type="scientific">Streptomyces spectabilis</name>
    <dbReference type="NCBI Taxonomy" id="68270"/>
    <lineage>
        <taxon>Bacteria</taxon>
        <taxon>Bacillati</taxon>
        <taxon>Actinomycetota</taxon>
        <taxon>Actinomycetes</taxon>
        <taxon>Kitasatosporales</taxon>
        <taxon>Streptomycetaceae</taxon>
        <taxon>Streptomyces</taxon>
    </lineage>
</organism>
<dbReference type="InterPro" id="IPR016039">
    <property type="entry name" value="Thiolase-like"/>
</dbReference>
<reference evidence="3 4" key="1">
    <citation type="journal article" date="2019" name="J. Ind. Microbiol. Biotechnol.">
        <title>The complete genomic sequence of Streptomyces spectabilis NRRL-2792 and identification of secondary metabolite biosynthetic gene clusters.</title>
        <authorList>
            <person name="Sinha A."/>
            <person name="Phillips-Salemka S."/>
            <person name="Niraula T.A."/>
            <person name="Short K.A."/>
            <person name="Niraula N.P."/>
        </authorList>
    </citation>
    <scope>NUCLEOTIDE SEQUENCE [LARGE SCALE GENOMIC DNA]</scope>
    <source>
        <strain evidence="3 4">NRRL 2792</strain>
    </source>
</reference>